<dbReference type="Proteomes" id="UP000789366">
    <property type="component" value="Unassembled WGS sequence"/>
</dbReference>
<protein>
    <submittedName>
        <fullName evidence="1">10941_t:CDS:1</fullName>
    </submittedName>
</protein>
<reference evidence="1" key="1">
    <citation type="submission" date="2021-06" db="EMBL/GenBank/DDBJ databases">
        <authorList>
            <person name="Kallberg Y."/>
            <person name="Tangrot J."/>
            <person name="Rosling A."/>
        </authorList>
    </citation>
    <scope>NUCLEOTIDE SEQUENCE</scope>
    <source>
        <strain evidence="1">28 12/20/2015</strain>
    </source>
</reference>
<gene>
    <name evidence="1" type="ORF">SPELUC_LOCUS6323</name>
</gene>
<organism evidence="1 2">
    <name type="scientific">Cetraspora pellucida</name>
    <dbReference type="NCBI Taxonomy" id="1433469"/>
    <lineage>
        <taxon>Eukaryota</taxon>
        <taxon>Fungi</taxon>
        <taxon>Fungi incertae sedis</taxon>
        <taxon>Mucoromycota</taxon>
        <taxon>Glomeromycotina</taxon>
        <taxon>Glomeromycetes</taxon>
        <taxon>Diversisporales</taxon>
        <taxon>Gigasporaceae</taxon>
        <taxon>Cetraspora</taxon>
    </lineage>
</organism>
<sequence length="113" mass="12654">MESRDISYYNSSPKTYNTPVNRTSRASVNSNSQLPHFDPFKPAEYVLNNLGPVPGEEKIYAKLFKQNVQNTDGARSSVGNSKLAELHIRKPRVPYARISFDDSGIISDSDEFA</sequence>
<proteinExistence type="predicted"/>
<keyword evidence="2" id="KW-1185">Reference proteome</keyword>
<dbReference type="EMBL" id="CAJVPW010007347">
    <property type="protein sequence ID" value="CAG8579960.1"/>
    <property type="molecule type" value="Genomic_DNA"/>
</dbReference>
<evidence type="ECO:0000313" key="1">
    <source>
        <dbReference type="EMBL" id="CAG8579960.1"/>
    </source>
</evidence>
<accession>A0ACA9MA94</accession>
<comment type="caution">
    <text evidence="1">The sequence shown here is derived from an EMBL/GenBank/DDBJ whole genome shotgun (WGS) entry which is preliminary data.</text>
</comment>
<name>A0ACA9MA94_9GLOM</name>
<evidence type="ECO:0000313" key="2">
    <source>
        <dbReference type="Proteomes" id="UP000789366"/>
    </source>
</evidence>